<evidence type="ECO:0000256" key="1">
    <source>
        <dbReference type="SAM" id="MobiDB-lite"/>
    </source>
</evidence>
<proteinExistence type="predicted"/>
<feature type="compositionally biased region" description="Polar residues" evidence="1">
    <location>
        <begin position="189"/>
        <end position="206"/>
    </location>
</feature>
<organism evidence="2 3">
    <name type="scientific">Dendrobium chrysotoxum</name>
    <name type="common">Orchid</name>
    <dbReference type="NCBI Taxonomy" id="161865"/>
    <lineage>
        <taxon>Eukaryota</taxon>
        <taxon>Viridiplantae</taxon>
        <taxon>Streptophyta</taxon>
        <taxon>Embryophyta</taxon>
        <taxon>Tracheophyta</taxon>
        <taxon>Spermatophyta</taxon>
        <taxon>Magnoliopsida</taxon>
        <taxon>Liliopsida</taxon>
        <taxon>Asparagales</taxon>
        <taxon>Orchidaceae</taxon>
        <taxon>Epidendroideae</taxon>
        <taxon>Malaxideae</taxon>
        <taxon>Dendrobiinae</taxon>
        <taxon>Dendrobium</taxon>
    </lineage>
</organism>
<gene>
    <name evidence="2" type="ORF">IEQ34_014533</name>
</gene>
<sequence length="279" mass="32009">MVMKVPTRFDRACSPPPGFVIVYEFSLRAWLRFLPSPELIDILTICGVSLAQLFYRAMSIIMGLIIFFRDYGAVLSPKCLSRMGHLISDTQGRISFRSKCLDIHTRDPLKKSSKKLGKLKELPIFLHIGAEDLLKILKLSDIDALHYEVRYLSRYIDEEYLFKVGLSTQVGRSHAQMLKKSVKVSEVVTQPSKVPSKQPGSENDLQASKKKKVEEILEVTSKGPRISLSKSHIPEDVLKHQCVGRRRAEELLMQHMDFKLEMTKTLNDWNNEFVKIKYL</sequence>
<protein>
    <submittedName>
        <fullName evidence="2">Uncharacterized protein</fullName>
    </submittedName>
</protein>
<accession>A0AAV7GJJ6</accession>
<dbReference type="EMBL" id="JAGFBR010000013">
    <property type="protein sequence ID" value="KAH0456626.1"/>
    <property type="molecule type" value="Genomic_DNA"/>
</dbReference>
<evidence type="ECO:0000313" key="2">
    <source>
        <dbReference type="EMBL" id="KAH0456626.1"/>
    </source>
</evidence>
<keyword evidence="3" id="KW-1185">Reference proteome</keyword>
<reference evidence="2 3" key="1">
    <citation type="journal article" date="2021" name="Hortic Res">
        <title>Chromosome-scale assembly of the Dendrobium chrysotoxum genome enhances the understanding of orchid evolution.</title>
        <authorList>
            <person name="Zhang Y."/>
            <person name="Zhang G.Q."/>
            <person name="Zhang D."/>
            <person name="Liu X.D."/>
            <person name="Xu X.Y."/>
            <person name="Sun W.H."/>
            <person name="Yu X."/>
            <person name="Zhu X."/>
            <person name="Wang Z.W."/>
            <person name="Zhao X."/>
            <person name="Zhong W.Y."/>
            <person name="Chen H."/>
            <person name="Yin W.L."/>
            <person name="Huang T."/>
            <person name="Niu S.C."/>
            <person name="Liu Z.J."/>
        </authorList>
    </citation>
    <scope>NUCLEOTIDE SEQUENCE [LARGE SCALE GENOMIC DNA]</scope>
    <source>
        <strain evidence="2">Lindl</strain>
    </source>
</reference>
<comment type="caution">
    <text evidence="2">The sequence shown here is derived from an EMBL/GenBank/DDBJ whole genome shotgun (WGS) entry which is preliminary data.</text>
</comment>
<evidence type="ECO:0000313" key="3">
    <source>
        <dbReference type="Proteomes" id="UP000775213"/>
    </source>
</evidence>
<dbReference type="AlphaFoldDB" id="A0AAV7GJJ6"/>
<name>A0AAV7GJJ6_DENCH</name>
<feature type="region of interest" description="Disordered" evidence="1">
    <location>
        <begin position="189"/>
        <end position="208"/>
    </location>
</feature>
<dbReference type="Proteomes" id="UP000775213">
    <property type="component" value="Unassembled WGS sequence"/>
</dbReference>